<proteinExistence type="predicted"/>
<dbReference type="Gene3D" id="3.40.50.1820">
    <property type="entry name" value="alpha/beta hydrolase"/>
    <property type="match status" value="1"/>
</dbReference>
<dbReference type="Proteomes" id="UP000651852">
    <property type="component" value="Unassembled WGS sequence"/>
</dbReference>
<feature type="domain" description="Thioesterase" evidence="1">
    <location>
        <begin position="5"/>
        <end position="61"/>
    </location>
</feature>
<gene>
    <name evidence="2" type="ORF">H8S59_05640</name>
</gene>
<organism evidence="2 3">
    <name type="scientific">Pseudomonas folii</name>
    <dbReference type="NCBI Taxonomy" id="2762593"/>
    <lineage>
        <taxon>Bacteria</taxon>
        <taxon>Pseudomonadati</taxon>
        <taxon>Pseudomonadota</taxon>
        <taxon>Gammaproteobacteria</taxon>
        <taxon>Pseudomonadales</taxon>
        <taxon>Pseudomonadaceae</taxon>
        <taxon>Pseudomonas</taxon>
    </lineage>
</organism>
<dbReference type="EMBL" id="JACONW010000015">
    <property type="protein sequence ID" value="MBC3949246.1"/>
    <property type="molecule type" value="Genomic_DNA"/>
</dbReference>
<dbReference type="SUPFAM" id="SSF53474">
    <property type="entry name" value="alpha/beta-Hydrolases"/>
    <property type="match status" value="1"/>
</dbReference>
<dbReference type="Pfam" id="PF00975">
    <property type="entry name" value="Thioesterase"/>
    <property type="match status" value="1"/>
</dbReference>
<keyword evidence="3" id="KW-1185">Reference proteome</keyword>
<sequence>MRQLAAQLAGEVARQLRQSPGQPYALFGHSLGGLLGYELAYGLLALDVPPLCLFASATAGPAASYASCRR</sequence>
<comment type="caution">
    <text evidence="2">The sequence shown here is derived from an EMBL/GenBank/DDBJ whole genome shotgun (WGS) entry which is preliminary data.</text>
</comment>
<protein>
    <recommendedName>
        <fullName evidence="1">Thioesterase domain-containing protein</fullName>
    </recommendedName>
</protein>
<reference evidence="2 3" key="1">
    <citation type="submission" date="2020-08" db="EMBL/GenBank/DDBJ databases">
        <title>Putative novel bacterial strains isolated from necrotic wheat leaf tissues caused by Xanthomonas translucens.</title>
        <authorList>
            <person name="Tambong J.T."/>
        </authorList>
    </citation>
    <scope>NUCLEOTIDE SEQUENCE [LARGE SCALE GENOMIC DNA]</scope>
    <source>
        <strain evidence="2 3">DOAB 1069</strain>
    </source>
</reference>
<evidence type="ECO:0000313" key="3">
    <source>
        <dbReference type="Proteomes" id="UP000651852"/>
    </source>
</evidence>
<evidence type="ECO:0000259" key="1">
    <source>
        <dbReference type="Pfam" id="PF00975"/>
    </source>
</evidence>
<dbReference type="InterPro" id="IPR001031">
    <property type="entry name" value="Thioesterase"/>
</dbReference>
<accession>A0ABR7AWF0</accession>
<evidence type="ECO:0000313" key="2">
    <source>
        <dbReference type="EMBL" id="MBC3949246.1"/>
    </source>
</evidence>
<dbReference type="InterPro" id="IPR029058">
    <property type="entry name" value="AB_hydrolase_fold"/>
</dbReference>
<name>A0ABR7AWF0_9PSED</name>